<dbReference type="AlphaFoldDB" id="A0A6C0EID5"/>
<dbReference type="InterPro" id="IPR016024">
    <property type="entry name" value="ARM-type_fold"/>
</dbReference>
<proteinExistence type="predicted"/>
<accession>A0A6C0EID5</accession>
<reference evidence="1" key="1">
    <citation type="journal article" date="2020" name="Nature">
        <title>Giant virus diversity and host interactions through global metagenomics.</title>
        <authorList>
            <person name="Schulz F."/>
            <person name="Roux S."/>
            <person name="Paez-Espino D."/>
            <person name="Jungbluth S."/>
            <person name="Walsh D.A."/>
            <person name="Denef V.J."/>
            <person name="McMahon K.D."/>
            <person name="Konstantinidis K.T."/>
            <person name="Eloe-Fadrosh E.A."/>
            <person name="Kyrpides N.C."/>
            <person name="Woyke T."/>
        </authorList>
    </citation>
    <scope>NUCLEOTIDE SEQUENCE</scope>
    <source>
        <strain evidence="1">GVMAG-M-3300023179-2</strain>
    </source>
</reference>
<organism evidence="1">
    <name type="scientific">viral metagenome</name>
    <dbReference type="NCBI Taxonomy" id="1070528"/>
    <lineage>
        <taxon>unclassified sequences</taxon>
        <taxon>metagenomes</taxon>
        <taxon>organismal metagenomes</taxon>
    </lineage>
</organism>
<dbReference type="EMBL" id="MN739810">
    <property type="protein sequence ID" value="QHT27095.1"/>
    <property type="molecule type" value="Genomic_DNA"/>
</dbReference>
<evidence type="ECO:0000313" key="1">
    <source>
        <dbReference type="EMBL" id="QHT27095.1"/>
    </source>
</evidence>
<protein>
    <submittedName>
        <fullName evidence="1">Uncharacterized protein</fullName>
    </submittedName>
</protein>
<name>A0A6C0EID5_9ZZZZ</name>
<dbReference type="SUPFAM" id="SSF48371">
    <property type="entry name" value="ARM repeat"/>
    <property type="match status" value="1"/>
</dbReference>
<sequence length="433" mass="51633">MDLEIQNLIESDKKSNMINYNEIVDNFILLKNNSENQILDDNILKLLDELFGNTINKKCKKIKKTNNILKNNKIQQKKDSVENKVNLILNKLSENNINNLIIEFIDTFNQVNIETFEEIQKIFYLKIINEINFVKIYLDFFKLITYIYNKVQNYNLEYFFNIIELKFHLDYNSLDTNAQINDSTGIYLFNNKYEFIIGLNIENNRINNLSLIKNLINNKLLSDKLLLYCDEIILNQQKYLSDIYYWYSLKNNYILSNNEIIKIENLLLKNDINIREKVLLESLIANTSNNNDKSKNIIDFEINNLMDNYYNLILKKKLSIDQSVKDINEYIIKTCKDAIMKNIYCEKIFHYYLIKNFNDKEIDIFNDLIEYLIKLQILLKSNICKGLLLNNNNWDDKIKNYNNINIKMKKLIKCLVNNGITKPIEFLIDKYNN</sequence>